<reference evidence="1" key="1">
    <citation type="submission" date="2023-07" db="EMBL/GenBank/DDBJ databases">
        <title>Sorghum-associated microbial communities from plants grown in Nebraska, USA.</title>
        <authorList>
            <person name="Schachtman D."/>
        </authorList>
    </citation>
    <scope>NUCLEOTIDE SEQUENCE</scope>
    <source>
        <strain evidence="1">DS3315</strain>
    </source>
</reference>
<sequence>MNSRFSSGRAPADGVPCSANVLRPAASPLISLRKAPH</sequence>
<dbReference type="Proteomes" id="UP001224845">
    <property type="component" value="Unassembled WGS sequence"/>
</dbReference>
<dbReference type="EMBL" id="JAUSRV010000034">
    <property type="protein sequence ID" value="MDP9975361.1"/>
    <property type="molecule type" value="Genomic_DNA"/>
</dbReference>
<dbReference type="AlphaFoldDB" id="A0AAW8EQI6"/>
<evidence type="ECO:0000313" key="2">
    <source>
        <dbReference type="Proteomes" id="UP001224845"/>
    </source>
</evidence>
<accession>A0AAW8EQI6</accession>
<comment type="caution">
    <text evidence="1">The sequence shown here is derived from an EMBL/GenBank/DDBJ whole genome shotgun (WGS) entry which is preliminary data.</text>
</comment>
<evidence type="ECO:0000313" key="1">
    <source>
        <dbReference type="EMBL" id="MDP9975361.1"/>
    </source>
</evidence>
<organism evidence="1 2">
    <name type="scientific">Variovorax paradoxus</name>
    <dbReference type="NCBI Taxonomy" id="34073"/>
    <lineage>
        <taxon>Bacteria</taxon>
        <taxon>Pseudomonadati</taxon>
        <taxon>Pseudomonadota</taxon>
        <taxon>Betaproteobacteria</taxon>
        <taxon>Burkholderiales</taxon>
        <taxon>Comamonadaceae</taxon>
        <taxon>Variovorax</taxon>
    </lineage>
</organism>
<proteinExistence type="predicted"/>
<name>A0AAW8EQI6_VARPD</name>
<protein>
    <submittedName>
        <fullName evidence="1">Uncharacterized protein</fullName>
    </submittedName>
</protein>
<gene>
    <name evidence="1" type="ORF">J2W39_006651</name>
</gene>
<feature type="non-terminal residue" evidence="1">
    <location>
        <position position="37"/>
    </location>
</feature>